<evidence type="ECO:0000313" key="1">
    <source>
        <dbReference type="EMBL" id="MDQ6597400.1"/>
    </source>
</evidence>
<keyword evidence="4" id="KW-1185">Reference proteome</keyword>
<dbReference type="PANTHER" id="PTHR48100:SF1">
    <property type="entry name" value="HISTIDINE PHOSPHATASE FAMILY PROTEIN-RELATED"/>
    <property type="match status" value="1"/>
</dbReference>
<keyword evidence="1" id="KW-0378">Hydrolase</keyword>
<sequence>MDDSVVIALFRHGLTEANKRKAYLGWTDSPICIGEIKVPVKSVYDGYFSSDLKRCIETAKIFFPNTNPKLLKELREINFGAWDGKTYDELKEDSRYQKWLSDPFQYYPPDGESFQQFQKRIQAGWRQMVDEILLKDLQSCVVITHGGVIRQLLTKYAPEKKEFWEWQSPHHRGFELTTNREALRRGERCTLLQEVPLMEKGNG</sequence>
<dbReference type="EMBL" id="SMYO01000003">
    <property type="protein sequence ID" value="TDK63171.1"/>
    <property type="molecule type" value="Genomic_DNA"/>
</dbReference>
<evidence type="ECO:0000313" key="2">
    <source>
        <dbReference type="EMBL" id="TDK63171.1"/>
    </source>
</evidence>
<protein>
    <submittedName>
        <fullName evidence="2">Histidine phosphatase family protein</fullName>
        <ecNumber evidence="1">3.1.3.-</ecNumber>
    </submittedName>
</protein>
<comment type="caution">
    <text evidence="2">The sequence shown here is derived from an EMBL/GenBank/DDBJ whole genome shotgun (WGS) entry which is preliminary data.</text>
</comment>
<dbReference type="SUPFAM" id="SSF53254">
    <property type="entry name" value="Phosphoglycerate mutase-like"/>
    <property type="match status" value="1"/>
</dbReference>
<reference evidence="2 3" key="1">
    <citation type="submission" date="2019-03" db="EMBL/GenBank/DDBJ databases">
        <title>Bacillus niacini sp. nov. a Nicotinate-Metabolizing Mesophile Isolated from Soil.</title>
        <authorList>
            <person name="Zhang G."/>
        </authorList>
    </citation>
    <scope>NUCLEOTIDE SEQUENCE [LARGE SCALE GENOMIC DNA]</scope>
    <source>
        <strain evidence="2 3">WN066</strain>
    </source>
</reference>
<dbReference type="CDD" id="cd07067">
    <property type="entry name" value="HP_PGM_like"/>
    <property type="match status" value="1"/>
</dbReference>
<name>A0A4R5VXM4_9BACI</name>
<dbReference type="Gene3D" id="3.40.50.1240">
    <property type="entry name" value="Phosphoglycerate mutase-like"/>
    <property type="match status" value="1"/>
</dbReference>
<dbReference type="PANTHER" id="PTHR48100">
    <property type="entry name" value="BROAD-SPECIFICITY PHOSPHATASE YOR283W-RELATED"/>
    <property type="match status" value="1"/>
</dbReference>
<dbReference type="InterPro" id="IPR029033">
    <property type="entry name" value="His_PPase_superfam"/>
</dbReference>
<reference evidence="1" key="2">
    <citation type="submission" date="2023-08" db="EMBL/GenBank/DDBJ databases">
        <title>Nitrogen cycling bacteria in agricultural field soils.</title>
        <authorList>
            <person name="Jang J."/>
        </authorList>
    </citation>
    <scope>NUCLEOTIDE SEQUENCE</scope>
    <source>
        <strain evidence="1">PS3-36</strain>
    </source>
</reference>
<dbReference type="RefSeq" id="WP_133333514.1">
    <property type="nucleotide sequence ID" value="NZ_JAVGVR010000001.1"/>
</dbReference>
<dbReference type="Pfam" id="PF00300">
    <property type="entry name" value="His_Phos_1"/>
    <property type="match status" value="1"/>
</dbReference>
<dbReference type="EC" id="3.1.3.-" evidence="1"/>
<dbReference type="Proteomes" id="UP001178888">
    <property type="component" value="Unassembled WGS sequence"/>
</dbReference>
<dbReference type="SMART" id="SM00855">
    <property type="entry name" value="PGAM"/>
    <property type="match status" value="1"/>
</dbReference>
<accession>A0A4R5VXM4</accession>
<evidence type="ECO:0000313" key="4">
    <source>
        <dbReference type="Proteomes" id="UP001178888"/>
    </source>
</evidence>
<dbReference type="InterPro" id="IPR050275">
    <property type="entry name" value="PGM_Phosphatase"/>
</dbReference>
<dbReference type="GO" id="GO:0016791">
    <property type="term" value="F:phosphatase activity"/>
    <property type="evidence" value="ECO:0007669"/>
    <property type="project" value="TreeGrafter"/>
</dbReference>
<dbReference type="GO" id="GO:0005737">
    <property type="term" value="C:cytoplasm"/>
    <property type="evidence" value="ECO:0007669"/>
    <property type="project" value="TreeGrafter"/>
</dbReference>
<dbReference type="AlphaFoldDB" id="A0A4R5VXM4"/>
<dbReference type="InterPro" id="IPR013078">
    <property type="entry name" value="His_Pase_superF_clade-1"/>
</dbReference>
<proteinExistence type="predicted"/>
<dbReference type="Proteomes" id="UP000295132">
    <property type="component" value="Unassembled WGS sequence"/>
</dbReference>
<organism evidence="2 3">
    <name type="scientific">Bacillus salipaludis</name>
    <dbReference type="NCBI Taxonomy" id="2547811"/>
    <lineage>
        <taxon>Bacteria</taxon>
        <taxon>Bacillati</taxon>
        <taxon>Bacillota</taxon>
        <taxon>Bacilli</taxon>
        <taxon>Bacillales</taxon>
        <taxon>Bacillaceae</taxon>
        <taxon>Bacillus</taxon>
    </lineage>
</organism>
<gene>
    <name evidence="2" type="ORF">E2K98_06880</name>
    <name evidence="1" type="ORF">RCG21_13705</name>
</gene>
<evidence type="ECO:0000313" key="3">
    <source>
        <dbReference type="Proteomes" id="UP000295132"/>
    </source>
</evidence>
<dbReference type="EMBL" id="JAVGVR010000001">
    <property type="protein sequence ID" value="MDQ6597400.1"/>
    <property type="molecule type" value="Genomic_DNA"/>
</dbReference>